<feature type="region of interest" description="Disordered" evidence="5">
    <location>
        <begin position="307"/>
        <end position="384"/>
    </location>
</feature>
<evidence type="ECO:0000256" key="5">
    <source>
        <dbReference type="SAM" id="MobiDB-lite"/>
    </source>
</evidence>
<evidence type="ECO:0008006" key="10">
    <source>
        <dbReference type="Google" id="ProtNLM"/>
    </source>
</evidence>
<dbReference type="Gene3D" id="1.10.10.10">
    <property type="entry name" value="Winged helix-like DNA-binding domain superfamily/Winged helix DNA-binding domain"/>
    <property type="match status" value="1"/>
</dbReference>
<feature type="domain" description="RNA polymerase sigma-70 region 2" evidence="6">
    <location>
        <begin position="152"/>
        <end position="220"/>
    </location>
</feature>
<sequence length="384" mass="41428">MVRTPSGATGTRPGGGNRIAAAESHVLAHPSVHDAGVVAGPGIRLRERTYAYVILRANTGPVAALALQQFVRSRWKVDPGGAVLLVHARIGTSGRSSWRTRTSAVLDADVALGTGVAQLTGTGATVRAVPSVESLMRNRLRDGDRTALGEVYDAHAQVLYRYALRVTGDWAEAEDVVSAAFLEAWRGREGLHPDGGDLRPWLLGIATNIMRRNARARRRRDIALARVPERGSIPDFADDLVGRLADTEQLRATHAALARLRRRDREVFTLVVWAGLDYTAAAEALGVPVGTVRSRLSRARGRLRELTEAEARSARGRDRRSDAAALSTPLPRTETTSPAHRRQEPRHALVARMSGASGVSGVSGVSRVPRVSRISRVSPQENHG</sequence>
<evidence type="ECO:0000259" key="6">
    <source>
        <dbReference type="Pfam" id="PF04542"/>
    </source>
</evidence>
<dbReference type="InterPro" id="IPR013324">
    <property type="entry name" value="RNA_pol_sigma_r3/r4-like"/>
</dbReference>
<proteinExistence type="inferred from homology"/>
<feature type="compositionally biased region" description="Basic and acidic residues" evidence="5">
    <location>
        <begin position="307"/>
        <end position="322"/>
    </location>
</feature>
<feature type="domain" description="RNA polymerase sigma factor 70 region 4 type 2" evidence="7">
    <location>
        <begin position="251"/>
        <end position="303"/>
    </location>
</feature>
<dbReference type="PANTHER" id="PTHR43133">
    <property type="entry name" value="RNA POLYMERASE ECF-TYPE SIGMA FACTO"/>
    <property type="match status" value="1"/>
</dbReference>
<dbReference type="Gene3D" id="3.30.300.30">
    <property type="match status" value="1"/>
</dbReference>
<evidence type="ECO:0000259" key="7">
    <source>
        <dbReference type="Pfam" id="PF08281"/>
    </source>
</evidence>
<evidence type="ECO:0000256" key="4">
    <source>
        <dbReference type="ARBA" id="ARBA00023163"/>
    </source>
</evidence>
<dbReference type="InterPro" id="IPR013325">
    <property type="entry name" value="RNA_pol_sigma_r2"/>
</dbReference>
<comment type="caution">
    <text evidence="8">The sequence shown here is derived from an EMBL/GenBank/DDBJ whole genome shotgun (WGS) entry which is preliminary data.</text>
</comment>
<dbReference type="Gene3D" id="1.10.1740.10">
    <property type="match status" value="1"/>
</dbReference>
<name>A0ABQ5NX45_9ACTN</name>
<dbReference type="RefSeq" id="WP_407705982.1">
    <property type="nucleotide sequence ID" value="NZ_BSBI01000004.1"/>
</dbReference>
<organism evidence="8 9">
    <name type="scientific">Streptomyces yaizuensis</name>
    <dbReference type="NCBI Taxonomy" id="2989713"/>
    <lineage>
        <taxon>Bacteria</taxon>
        <taxon>Bacillati</taxon>
        <taxon>Actinomycetota</taxon>
        <taxon>Actinomycetes</taxon>
        <taxon>Kitasatosporales</taxon>
        <taxon>Streptomycetaceae</taxon>
        <taxon>Streptomyces</taxon>
    </lineage>
</organism>
<dbReference type="InterPro" id="IPR036388">
    <property type="entry name" value="WH-like_DNA-bd_sf"/>
</dbReference>
<dbReference type="InterPro" id="IPR013249">
    <property type="entry name" value="RNA_pol_sigma70_r4_t2"/>
</dbReference>
<dbReference type="NCBIfam" id="TIGR02937">
    <property type="entry name" value="sigma70-ECF"/>
    <property type="match status" value="1"/>
</dbReference>
<evidence type="ECO:0000313" key="8">
    <source>
        <dbReference type="EMBL" id="GLF94949.1"/>
    </source>
</evidence>
<dbReference type="SUPFAM" id="SSF88659">
    <property type="entry name" value="Sigma3 and sigma4 domains of RNA polymerase sigma factors"/>
    <property type="match status" value="1"/>
</dbReference>
<evidence type="ECO:0000256" key="2">
    <source>
        <dbReference type="ARBA" id="ARBA00023015"/>
    </source>
</evidence>
<dbReference type="SUPFAM" id="SSF88946">
    <property type="entry name" value="Sigma2 domain of RNA polymerase sigma factors"/>
    <property type="match status" value="1"/>
</dbReference>
<dbReference type="Pfam" id="PF04542">
    <property type="entry name" value="Sigma70_r2"/>
    <property type="match status" value="1"/>
</dbReference>
<reference evidence="8 9" key="1">
    <citation type="submission" date="2022-10" db="EMBL/GenBank/DDBJ databases">
        <title>Draft genome sequence of Streptomyces sp. YSPA8.</title>
        <authorList>
            <person name="Moriuchi R."/>
            <person name="Dohra H."/>
            <person name="Yamamura H."/>
            <person name="Kodani S."/>
        </authorList>
    </citation>
    <scope>NUCLEOTIDE SEQUENCE [LARGE SCALE GENOMIC DNA]</scope>
    <source>
        <strain evidence="8 9">YSPA8</strain>
    </source>
</reference>
<dbReference type="Pfam" id="PF08281">
    <property type="entry name" value="Sigma70_r4_2"/>
    <property type="match status" value="1"/>
</dbReference>
<evidence type="ECO:0000313" key="9">
    <source>
        <dbReference type="Proteomes" id="UP001291653"/>
    </source>
</evidence>
<comment type="similarity">
    <text evidence="1">Belongs to the sigma-70 factor family. ECF subfamily.</text>
</comment>
<protein>
    <recommendedName>
        <fullName evidence="10">RNA polymerase sigma factor</fullName>
    </recommendedName>
</protein>
<dbReference type="EMBL" id="BSBI01000004">
    <property type="protein sequence ID" value="GLF94949.1"/>
    <property type="molecule type" value="Genomic_DNA"/>
</dbReference>
<feature type="compositionally biased region" description="Low complexity" evidence="5">
    <location>
        <begin position="354"/>
        <end position="378"/>
    </location>
</feature>
<keyword evidence="2" id="KW-0805">Transcription regulation</keyword>
<dbReference type="InterPro" id="IPR039425">
    <property type="entry name" value="RNA_pol_sigma-70-like"/>
</dbReference>
<dbReference type="PANTHER" id="PTHR43133:SF25">
    <property type="entry name" value="RNA POLYMERASE SIGMA FACTOR RFAY-RELATED"/>
    <property type="match status" value="1"/>
</dbReference>
<dbReference type="Proteomes" id="UP001291653">
    <property type="component" value="Unassembled WGS sequence"/>
</dbReference>
<keyword evidence="4" id="KW-0804">Transcription</keyword>
<dbReference type="InterPro" id="IPR014284">
    <property type="entry name" value="RNA_pol_sigma-70_dom"/>
</dbReference>
<dbReference type="InterPro" id="IPR045851">
    <property type="entry name" value="AMP-bd_C_sf"/>
</dbReference>
<accession>A0ABQ5NX45</accession>
<gene>
    <name evidence="8" type="ORF">SYYSPA8_11650</name>
</gene>
<dbReference type="InterPro" id="IPR007627">
    <property type="entry name" value="RNA_pol_sigma70_r2"/>
</dbReference>
<keyword evidence="3" id="KW-0731">Sigma factor</keyword>
<evidence type="ECO:0000256" key="3">
    <source>
        <dbReference type="ARBA" id="ARBA00023082"/>
    </source>
</evidence>
<keyword evidence="9" id="KW-1185">Reference proteome</keyword>
<evidence type="ECO:0000256" key="1">
    <source>
        <dbReference type="ARBA" id="ARBA00010641"/>
    </source>
</evidence>